<keyword evidence="4 9" id="KW-0812">Transmembrane</keyword>
<keyword evidence="7 9" id="KW-1133">Transmembrane helix</keyword>
<dbReference type="InterPro" id="IPR027417">
    <property type="entry name" value="P-loop_NTPase"/>
</dbReference>
<evidence type="ECO:0000256" key="5">
    <source>
        <dbReference type="ARBA" id="ARBA00022741"/>
    </source>
</evidence>
<dbReference type="InterPro" id="IPR003439">
    <property type="entry name" value="ABC_transporter-like_ATP-bd"/>
</dbReference>
<evidence type="ECO:0000313" key="11">
    <source>
        <dbReference type="EMBL" id="QHT60961.1"/>
    </source>
</evidence>
<gene>
    <name evidence="11" type="ORF">GXP70_14065</name>
</gene>
<evidence type="ECO:0000256" key="4">
    <source>
        <dbReference type="ARBA" id="ARBA00022692"/>
    </source>
</evidence>
<protein>
    <submittedName>
        <fullName evidence="11">ABC transporter ATP-binding protein</fullName>
    </submittedName>
</protein>
<evidence type="ECO:0000259" key="10">
    <source>
        <dbReference type="PROSITE" id="PS50893"/>
    </source>
</evidence>
<keyword evidence="3" id="KW-1003">Cell membrane</keyword>
<dbReference type="PANTHER" id="PTHR24221">
    <property type="entry name" value="ATP-BINDING CASSETTE SUB-FAMILY B"/>
    <property type="match status" value="1"/>
</dbReference>
<evidence type="ECO:0000256" key="9">
    <source>
        <dbReference type="SAM" id="Phobius"/>
    </source>
</evidence>
<sequence>MNQNALGTAFRGSFRLLYRIYRYIPVLSLIWLGVPLLLGALVVTGYSAQQRLIDLFMSSHAASAWADRIANAWPFLIIFTGTAVARCLLNALQRVLDTALRDQVSRYIQAEVHDKAAAAPLELLDQPEYYDRLHRAESVAGTDVFGVLSNLISVVRFLFELFGCLTVTALCSPLLTVMLAVVFAASFAIRLESDLVKRRLNRDLTRPGREADYLSGIMRKPETVRDMRISGSMSYLIAKWGAVMQRSLGLRMNANRREIRRGIFVSSIQIAGLCAAMAWMVLRMRAGGLSAGAFVVVFQAMRQAYGISGRMVFPVGKVYIQSAKIIDLVQFIAEIPAAGRDTRPIEQLPMKKPGPYGQIAFAKAAYRYPGHDRAVLQDIDLTLKPGETVALVGENGAGKSTLVKLLLGLYAPTSGRITWDGIDLQDMDPRSLRREMSAVFQDFVRYETTLRDNVGFGLPEEAASDDRLRAALRACRAESLERQAEGLDRRVGRLTEGGRELSGGQWQRLAISRAALRDAQLLVLDEPTSALDPQYETELYRTFRQLAAGRTVLFVSHRLGWARHADRIVVLRQGRIVEEGAHDTLMAANGEYASMFRAQAAWYQAEAAERIQYM</sequence>
<dbReference type="KEGG" id="plyc:GXP70_14065"/>
<keyword evidence="12" id="KW-1185">Reference proteome</keyword>
<feature type="transmembrane region" description="Helical" evidence="9">
    <location>
        <begin position="20"/>
        <end position="48"/>
    </location>
</feature>
<dbReference type="Gene3D" id="1.20.1560.10">
    <property type="entry name" value="ABC transporter type 1, transmembrane domain"/>
    <property type="match status" value="1"/>
</dbReference>
<feature type="transmembrane region" description="Helical" evidence="9">
    <location>
        <begin position="165"/>
        <end position="189"/>
    </location>
</feature>
<keyword evidence="6 11" id="KW-0067">ATP-binding</keyword>
<dbReference type="SUPFAM" id="SSF90123">
    <property type="entry name" value="ABC transporter transmembrane region"/>
    <property type="match status" value="1"/>
</dbReference>
<feature type="domain" description="ABC transporter" evidence="10">
    <location>
        <begin position="359"/>
        <end position="598"/>
    </location>
</feature>
<dbReference type="AlphaFoldDB" id="A0A6C0FZQ2"/>
<evidence type="ECO:0000256" key="6">
    <source>
        <dbReference type="ARBA" id="ARBA00022840"/>
    </source>
</evidence>
<accession>A0A6C0FZQ2</accession>
<dbReference type="RefSeq" id="WP_162357400.1">
    <property type="nucleotide sequence ID" value="NZ_CP048209.1"/>
</dbReference>
<dbReference type="PANTHER" id="PTHR24221:SF646">
    <property type="entry name" value="HAEMOLYSIN SECRETION ATP-BINDING PROTEIN"/>
    <property type="match status" value="1"/>
</dbReference>
<organism evidence="11 12">
    <name type="scientific">Paenibacillus lycopersici</name>
    <dbReference type="NCBI Taxonomy" id="2704462"/>
    <lineage>
        <taxon>Bacteria</taxon>
        <taxon>Bacillati</taxon>
        <taxon>Bacillota</taxon>
        <taxon>Bacilli</taxon>
        <taxon>Bacillales</taxon>
        <taxon>Paenibacillaceae</taxon>
        <taxon>Paenibacillus</taxon>
    </lineage>
</organism>
<evidence type="ECO:0000256" key="3">
    <source>
        <dbReference type="ARBA" id="ARBA00022475"/>
    </source>
</evidence>
<keyword evidence="5" id="KW-0547">Nucleotide-binding</keyword>
<dbReference type="PROSITE" id="PS00211">
    <property type="entry name" value="ABC_TRANSPORTER_1"/>
    <property type="match status" value="1"/>
</dbReference>
<dbReference type="PROSITE" id="PS50893">
    <property type="entry name" value="ABC_TRANSPORTER_2"/>
    <property type="match status" value="1"/>
</dbReference>
<dbReference type="SMART" id="SM00382">
    <property type="entry name" value="AAA"/>
    <property type="match status" value="1"/>
</dbReference>
<dbReference type="InterPro" id="IPR036640">
    <property type="entry name" value="ABC1_TM_sf"/>
</dbReference>
<dbReference type="SUPFAM" id="SSF52540">
    <property type="entry name" value="P-loop containing nucleoside triphosphate hydrolases"/>
    <property type="match status" value="1"/>
</dbReference>
<keyword evidence="2" id="KW-0813">Transport</keyword>
<feature type="transmembrane region" description="Helical" evidence="9">
    <location>
        <begin position="262"/>
        <end position="282"/>
    </location>
</feature>
<dbReference type="FunFam" id="3.40.50.300:FF:000221">
    <property type="entry name" value="Multidrug ABC transporter ATP-binding protein"/>
    <property type="match status" value="1"/>
</dbReference>
<evidence type="ECO:0000256" key="8">
    <source>
        <dbReference type="ARBA" id="ARBA00023136"/>
    </source>
</evidence>
<dbReference type="InterPro" id="IPR039421">
    <property type="entry name" value="Type_1_exporter"/>
</dbReference>
<dbReference type="Pfam" id="PF00005">
    <property type="entry name" value="ABC_tran"/>
    <property type="match status" value="1"/>
</dbReference>
<dbReference type="InterPro" id="IPR017871">
    <property type="entry name" value="ABC_transporter-like_CS"/>
</dbReference>
<dbReference type="GO" id="GO:0016887">
    <property type="term" value="F:ATP hydrolysis activity"/>
    <property type="evidence" value="ECO:0007669"/>
    <property type="project" value="InterPro"/>
</dbReference>
<keyword evidence="8 9" id="KW-0472">Membrane</keyword>
<evidence type="ECO:0000313" key="12">
    <source>
        <dbReference type="Proteomes" id="UP000476064"/>
    </source>
</evidence>
<proteinExistence type="predicted"/>
<dbReference type="GO" id="GO:0005886">
    <property type="term" value="C:plasma membrane"/>
    <property type="evidence" value="ECO:0007669"/>
    <property type="project" value="UniProtKB-SubCell"/>
</dbReference>
<evidence type="ECO:0000256" key="2">
    <source>
        <dbReference type="ARBA" id="ARBA00022448"/>
    </source>
</evidence>
<evidence type="ECO:0000256" key="7">
    <source>
        <dbReference type="ARBA" id="ARBA00022989"/>
    </source>
</evidence>
<dbReference type="GO" id="GO:0005524">
    <property type="term" value="F:ATP binding"/>
    <property type="evidence" value="ECO:0007669"/>
    <property type="project" value="UniProtKB-KW"/>
</dbReference>
<comment type="subcellular location">
    <subcellularLocation>
        <location evidence="1">Cell membrane</location>
        <topology evidence="1">Multi-pass membrane protein</topology>
    </subcellularLocation>
</comment>
<evidence type="ECO:0000256" key="1">
    <source>
        <dbReference type="ARBA" id="ARBA00004651"/>
    </source>
</evidence>
<dbReference type="EMBL" id="CP048209">
    <property type="protein sequence ID" value="QHT60961.1"/>
    <property type="molecule type" value="Genomic_DNA"/>
</dbReference>
<reference evidence="11 12" key="1">
    <citation type="submission" date="2020-01" db="EMBL/GenBank/DDBJ databases">
        <title>Paenibacillus sp. nov., isolated from tomato rhizosphere.</title>
        <authorList>
            <person name="Weon H.-Y."/>
            <person name="Lee S.A."/>
        </authorList>
    </citation>
    <scope>NUCLEOTIDE SEQUENCE [LARGE SCALE GENOMIC DNA]</scope>
    <source>
        <strain evidence="11 12">12200R-189</strain>
    </source>
</reference>
<dbReference type="GO" id="GO:0034040">
    <property type="term" value="F:ATPase-coupled lipid transmembrane transporter activity"/>
    <property type="evidence" value="ECO:0007669"/>
    <property type="project" value="TreeGrafter"/>
</dbReference>
<name>A0A6C0FZQ2_9BACL</name>
<dbReference type="Gene3D" id="3.40.50.300">
    <property type="entry name" value="P-loop containing nucleotide triphosphate hydrolases"/>
    <property type="match status" value="1"/>
</dbReference>
<dbReference type="InterPro" id="IPR003593">
    <property type="entry name" value="AAA+_ATPase"/>
</dbReference>
<dbReference type="Proteomes" id="UP000476064">
    <property type="component" value="Chromosome"/>
</dbReference>